<feature type="transmembrane region" description="Helical" evidence="7">
    <location>
        <begin position="233"/>
        <end position="258"/>
    </location>
</feature>
<dbReference type="Pfam" id="PF00535">
    <property type="entry name" value="Glycos_transf_2"/>
    <property type="match status" value="1"/>
</dbReference>
<dbReference type="Proteomes" id="UP001595607">
    <property type="component" value="Unassembled WGS sequence"/>
</dbReference>
<evidence type="ECO:0000256" key="6">
    <source>
        <dbReference type="ARBA" id="ARBA00023136"/>
    </source>
</evidence>
<evidence type="ECO:0000256" key="2">
    <source>
        <dbReference type="ARBA" id="ARBA00022676"/>
    </source>
</evidence>
<keyword evidence="6 7" id="KW-0472">Membrane</keyword>
<evidence type="ECO:0000313" key="10">
    <source>
        <dbReference type="Proteomes" id="UP001595607"/>
    </source>
</evidence>
<proteinExistence type="predicted"/>
<keyword evidence="5 7" id="KW-1133">Transmembrane helix</keyword>
<evidence type="ECO:0000256" key="5">
    <source>
        <dbReference type="ARBA" id="ARBA00022989"/>
    </source>
</evidence>
<dbReference type="PANTHER" id="PTHR48090:SF1">
    <property type="entry name" value="PROPHAGE BACTOPRENOL GLUCOSYL TRANSFERASE HOMOLOG"/>
    <property type="match status" value="1"/>
</dbReference>
<dbReference type="EMBL" id="JBHRVA010000002">
    <property type="protein sequence ID" value="MFC3301711.1"/>
    <property type="molecule type" value="Genomic_DNA"/>
</dbReference>
<gene>
    <name evidence="9" type="ORF">ACFONP_03060</name>
</gene>
<dbReference type="EC" id="2.4.-.-" evidence="9"/>
<evidence type="ECO:0000259" key="8">
    <source>
        <dbReference type="Pfam" id="PF00535"/>
    </source>
</evidence>
<dbReference type="RefSeq" id="WP_189573239.1">
    <property type="nucleotide sequence ID" value="NZ_BMXU01000001.1"/>
</dbReference>
<evidence type="ECO:0000313" key="9">
    <source>
        <dbReference type="EMBL" id="MFC3301711.1"/>
    </source>
</evidence>
<sequence>MKKTISIISPVYNEGEGLRRYYEEMSTILANEAFAPYEVEVILVDNASTDDSARYLEEIAEKDKRFKVVFNARNVGVFASSFNALHYTKGDAVFLMVPSDLQDPPELMVDMLKKWEEGWLLVAGRRLQRQEPKIMQWLRLRFYKLMSQIADQTMEPGVGEYQLADRRLVDELLSIPDAAPFPRGMLAELGYKPYIIDYEWRAREWGKTSFTLTKLFRTAYDMTFSFSRLPLRLIMILGFVIAGISILFGLLQIVLYLIQGPVAGRGITTVITALFFFSGIQAVFMGIIGEYVGRIYQQTRYGRRVAIQRLLNFEEEEDRKAAE</sequence>
<dbReference type="InterPro" id="IPR050256">
    <property type="entry name" value="Glycosyltransferase_2"/>
</dbReference>
<feature type="domain" description="Glycosyltransferase 2-like" evidence="8">
    <location>
        <begin position="6"/>
        <end position="170"/>
    </location>
</feature>
<evidence type="ECO:0000256" key="3">
    <source>
        <dbReference type="ARBA" id="ARBA00022679"/>
    </source>
</evidence>
<dbReference type="InterPro" id="IPR029044">
    <property type="entry name" value="Nucleotide-diphossugar_trans"/>
</dbReference>
<keyword evidence="2 9" id="KW-0328">Glycosyltransferase</keyword>
<dbReference type="PANTHER" id="PTHR48090">
    <property type="entry name" value="UNDECAPRENYL-PHOSPHATE 4-DEOXY-4-FORMAMIDO-L-ARABINOSE TRANSFERASE-RELATED"/>
    <property type="match status" value="1"/>
</dbReference>
<keyword evidence="10" id="KW-1185">Reference proteome</keyword>
<keyword evidence="4 7" id="KW-0812">Transmembrane</keyword>
<comment type="caution">
    <text evidence="9">The sequence shown here is derived from an EMBL/GenBank/DDBJ whole genome shotgun (WGS) entry which is preliminary data.</text>
</comment>
<keyword evidence="3 9" id="KW-0808">Transferase</keyword>
<dbReference type="Gene3D" id="3.90.550.10">
    <property type="entry name" value="Spore Coat Polysaccharide Biosynthesis Protein SpsA, Chain A"/>
    <property type="match status" value="1"/>
</dbReference>
<accession>A0ABV7M8J4</accession>
<dbReference type="CDD" id="cd04187">
    <property type="entry name" value="DPM1_like_bac"/>
    <property type="match status" value="1"/>
</dbReference>
<organism evidence="9 10">
    <name type="scientific">Parvularcula lutaonensis</name>
    <dbReference type="NCBI Taxonomy" id="491923"/>
    <lineage>
        <taxon>Bacteria</taxon>
        <taxon>Pseudomonadati</taxon>
        <taxon>Pseudomonadota</taxon>
        <taxon>Alphaproteobacteria</taxon>
        <taxon>Parvularculales</taxon>
        <taxon>Parvularculaceae</taxon>
        <taxon>Parvularcula</taxon>
    </lineage>
</organism>
<comment type="subcellular location">
    <subcellularLocation>
        <location evidence="1">Membrane</location>
        <topology evidence="1">Multi-pass membrane protein</topology>
    </subcellularLocation>
</comment>
<dbReference type="SUPFAM" id="SSF53448">
    <property type="entry name" value="Nucleotide-diphospho-sugar transferases"/>
    <property type="match status" value="1"/>
</dbReference>
<dbReference type="GO" id="GO:0016757">
    <property type="term" value="F:glycosyltransferase activity"/>
    <property type="evidence" value="ECO:0007669"/>
    <property type="project" value="UniProtKB-KW"/>
</dbReference>
<evidence type="ECO:0000256" key="1">
    <source>
        <dbReference type="ARBA" id="ARBA00004141"/>
    </source>
</evidence>
<feature type="transmembrane region" description="Helical" evidence="7">
    <location>
        <begin position="270"/>
        <end position="293"/>
    </location>
</feature>
<name>A0ABV7M8J4_9PROT</name>
<dbReference type="InterPro" id="IPR001173">
    <property type="entry name" value="Glyco_trans_2-like"/>
</dbReference>
<reference evidence="10" key="1">
    <citation type="journal article" date="2019" name="Int. J. Syst. Evol. Microbiol.">
        <title>The Global Catalogue of Microorganisms (GCM) 10K type strain sequencing project: providing services to taxonomists for standard genome sequencing and annotation.</title>
        <authorList>
            <consortium name="The Broad Institute Genomics Platform"/>
            <consortium name="The Broad Institute Genome Sequencing Center for Infectious Disease"/>
            <person name="Wu L."/>
            <person name="Ma J."/>
        </authorList>
    </citation>
    <scope>NUCLEOTIDE SEQUENCE [LARGE SCALE GENOMIC DNA]</scope>
    <source>
        <strain evidence="10">KCTC 22245</strain>
    </source>
</reference>
<evidence type="ECO:0000256" key="4">
    <source>
        <dbReference type="ARBA" id="ARBA00022692"/>
    </source>
</evidence>
<evidence type="ECO:0000256" key="7">
    <source>
        <dbReference type="SAM" id="Phobius"/>
    </source>
</evidence>
<protein>
    <submittedName>
        <fullName evidence="9">Glycosyltransferase</fullName>
        <ecNumber evidence="9">2.4.-.-</ecNumber>
    </submittedName>
</protein>